<gene>
    <name evidence="1" type="ORF">MENT_LOCUS60057</name>
</gene>
<dbReference type="AlphaFoldDB" id="A0A6V7Y3Q3"/>
<protein>
    <submittedName>
        <fullName evidence="1">Uncharacterized protein</fullName>
    </submittedName>
</protein>
<evidence type="ECO:0000313" key="1">
    <source>
        <dbReference type="EMBL" id="CAD2206194.1"/>
    </source>
</evidence>
<sequence>MKSMNLNVDVVVDEVTDLVSAIENLQDVKRKNVWVDLLFKKVNKGITLNFC</sequence>
<organism evidence="1 2">
    <name type="scientific">Meloidogyne enterolobii</name>
    <name type="common">Root-knot nematode worm</name>
    <name type="synonym">Meloidogyne mayaguensis</name>
    <dbReference type="NCBI Taxonomy" id="390850"/>
    <lineage>
        <taxon>Eukaryota</taxon>
        <taxon>Metazoa</taxon>
        <taxon>Ecdysozoa</taxon>
        <taxon>Nematoda</taxon>
        <taxon>Chromadorea</taxon>
        <taxon>Rhabditida</taxon>
        <taxon>Tylenchina</taxon>
        <taxon>Tylenchomorpha</taxon>
        <taxon>Tylenchoidea</taxon>
        <taxon>Meloidogynidae</taxon>
        <taxon>Meloidogyninae</taxon>
        <taxon>Meloidogyne</taxon>
    </lineage>
</organism>
<name>A0A6V7Y3Q3_MELEN</name>
<comment type="caution">
    <text evidence="1">The sequence shown here is derived from an EMBL/GenBank/DDBJ whole genome shotgun (WGS) entry which is preliminary data.</text>
</comment>
<proteinExistence type="predicted"/>
<dbReference type="Proteomes" id="UP000580250">
    <property type="component" value="Unassembled WGS sequence"/>
</dbReference>
<evidence type="ECO:0000313" key="2">
    <source>
        <dbReference type="Proteomes" id="UP000580250"/>
    </source>
</evidence>
<accession>A0A6V7Y3Q3</accession>
<reference evidence="1 2" key="1">
    <citation type="submission" date="2020-08" db="EMBL/GenBank/DDBJ databases">
        <authorList>
            <person name="Koutsovoulos G."/>
            <person name="Danchin GJ E."/>
        </authorList>
    </citation>
    <scope>NUCLEOTIDE SEQUENCE [LARGE SCALE GENOMIC DNA]</scope>
</reference>
<dbReference type="EMBL" id="CAJEWN010003019">
    <property type="protein sequence ID" value="CAD2206194.1"/>
    <property type="molecule type" value="Genomic_DNA"/>
</dbReference>